<dbReference type="InterPro" id="IPR000674">
    <property type="entry name" value="Ald_Oxase/Xan_DH_a/b"/>
</dbReference>
<dbReference type="GO" id="GO:0005506">
    <property type="term" value="F:iron ion binding"/>
    <property type="evidence" value="ECO:0007669"/>
    <property type="project" value="InterPro"/>
</dbReference>
<dbReference type="SMART" id="SM01008">
    <property type="entry name" value="Ald_Xan_dh_C"/>
    <property type="match status" value="1"/>
</dbReference>
<dbReference type="InterPro" id="IPR036856">
    <property type="entry name" value="Ald_Oxase/Xan_DH_a/b_sf"/>
</dbReference>
<dbReference type="AlphaFoldDB" id="A0A502FSH2"/>
<protein>
    <submittedName>
        <fullName evidence="4">Xanthine dehydrogenase family protein molybdopterin-binding subunit</fullName>
    </submittedName>
</protein>
<dbReference type="RefSeq" id="WP_140885250.1">
    <property type="nucleotide sequence ID" value="NZ_RCZP01000021.1"/>
</dbReference>
<dbReference type="Gene3D" id="3.90.1170.50">
    <property type="entry name" value="Aldehyde oxidase/xanthine dehydrogenase, a/b hammerhead"/>
    <property type="match status" value="1"/>
</dbReference>
<evidence type="ECO:0000313" key="4">
    <source>
        <dbReference type="EMBL" id="TPG52415.1"/>
    </source>
</evidence>
<dbReference type="Gene3D" id="3.30.365.10">
    <property type="entry name" value="Aldehyde oxidase/xanthine dehydrogenase, molybdopterin binding domain"/>
    <property type="match status" value="4"/>
</dbReference>
<dbReference type="SUPFAM" id="SSF56003">
    <property type="entry name" value="Molybdenum cofactor-binding domain"/>
    <property type="match status" value="1"/>
</dbReference>
<evidence type="ECO:0000256" key="1">
    <source>
        <dbReference type="ARBA" id="ARBA00022505"/>
    </source>
</evidence>
<keyword evidence="2" id="KW-0560">Oxidoreductase</keyword>
<dbReference type="Pfam" id="PF20256">
    <property type="entry name" value="MoCoBD_2"/>
    <property type="match status" value="1"/>
</dbReference>
<evidence type="ECO:0000313" key="5">
    <source>
        <dbReference type="Proteomes" id="UP000317078"/>
    </source>
</evidence>
<evidence type="ECO:0000259" key="3">
    <source>
        <dbReference type="SMART" id="SM01008"/>
    </source>
</evidence>
<reference evidence="4 5" key="1">
    <citation type="journal article" date="2019" name="Environ. Microbiol.">
        <title>Species interactions and distinct microbial communities in high Arctic permafrost affected cryosols are associated with the CH4 and CO2 gas fluxes.</title>
        <authorList>
            <person name="Altshuler I."/>
            <person name="Hamel J."/>
            <person name="Turney S."/>
            <person name="Magnuson E."/>
            <person name="Levesque R."/>
            <person name="Greer C."/>
            <person name="Whyte L.G."/>
        </authorList>
    </citation>
    <scope>NUCLEOTIDE SEQUENCE [LARGE SCALE GENOMIC DNA]</scope>
    <source>
        <strain evidence="4 5">S9.3B</strain>
    </source>
</reference>
<feature type="domain" description="Aldehyde oxidase/xanthine dehydrogenase a/b hammerhead" evidence="3">
    <location>
        <begin position="17"/>
        <end position="135"/>
    </location>
</feature>
<accession>A0A502FSH2</accession>
<dbReference type="EMBL" id="RCZP01000021">
    <property type="protein sequence ID" value="TPG52415.1"/>
    <property type="molecule type" value="Genomic_DNA"/>
</dbReference>
<dbReference type="InterPro" id="IPR008274">
    <property type="entry name" value="AldOxase/xan_DH_MoCoBD1"/>
</dbReference>
<keyword evidence="1" id="KW-0500">Molybdenum</keyword>
<sequence>MGHWGSGRRVEDEALLRGLGRYSDDETTEGAAAAIFLRSPHAHALIRGIDAAAARALPGVRAVLTGADLAGLGSVTSPMPVRGRDGAPIRPVHRPALAAERVRHLGEPVALVVAETVAGAQDAAEAVVVDYDPLPAVTDPAAALAPGAPALWPEEAPGNLALDWAGPPDPDGTKAAAVEAAFARAALVARVSVPIGRLVVASLEPRAATASFDPGTGRYTLLAGSQGAAGLRQGVAASMGIPEDALRVVSHDVGGAFGMKSGNYPEYPALLRAAERLGRPVRWVSTRSEAFLTDNQGRGSDWTAELALDEEGRFLALRVEGLADLGAYLTQAAAFVPTGLVMMCLPAMYDIPHVAIRTRCAFTNTVPTGPYRGAGRPEINLLLERAVEEAARVRGEDGAALRRRNLIPPARMPYATAVGTTYDSGDFPAVLEAALRAADHAGFPARRAEAEARGRLRGIGLACFLENAGVMPDEPARIAFAPDGTVSVSINAVSSGQGHETVFGDLAAERLGVPRAAVRVTRGDSDRDVPGFGAVASRSAMTAGGAIAVTADEVLRKARPVAALLLQAQEEEVVVFEGGRFTAGGAGAVGLIEVAARAAELGTPLDTTAKVTAPTTFPNGCHVAEVEIDPETGATKVVSYVAVDDCGRVLNAMVVEGQIMGGVAQGLGQALTERVAMEADGQLVSGSFMDYALPRAEDVPEIQGRHIEVPATTNPLGVKGTGEAGTTAAPPAILGAIANALPPGAASRLVLPATAERVWRALQEKPA</sequence>
<dbReference type="Proteomes" id="UP000317078">
    <property type="component" value="Unassembled WGS sequence"/>
</dbReference>
<dbReference type="InterPro" id="IPR037165">
    <property type="entry name" value="AldOxase/xan_DH_Mopterin-bd_sf"/>
</dbReference>
<name>A0A502FSH2_9PROT</name>
<dbReference type="InterPro" id="IPR046867">
    <property type="entry name" value="AldOxase/xan_DH_MoCoBD2"/>
</dbReference>
<dbReference type="OrthoDB" id="9763985at2"/>
<dbReference type="GO" id="GO:0016491">
    <property type="term" value="F:oxidoreductase activity"/>
    <property type="evidence" value="ECO:0007669"/>
    <property type="project" value="UniProtKB-KW"/>
</dbReference>
<dbReference type="InterPro" id="IPR016208">
    <property type="entry name" value="Ald_Oxase/xanthine_DH-like"/>
</dbReference>
<dbReference type="PANTHER" id="PTHR11908:SF132">
    <property type="entry name" value="ALDEHYDE OXIDASE 1-RELATED"/>
    <property type="match status" value="1"/>
</dbReference>
<evidence type="ECO:0000256" key="2">
    <source>
        <dbReference type="ARBA" id="ARBA00023002"/>
    </source>
</evidence>
<gene>
    <name evidence="4" type="ORF">EAH89_18720</name>
</gene>
<dbReference type="Pfam" id="PF02738">
    <property type="entry name" value="MoCoBD_1"/>
    <property type="match status" value="1"/>
</dbReference>
<organism evidence="4 5">
    <name type="scientific">Muricoccus nepalensis</name>
    <dbReference type="NCBI Taxonomy" id="1854500"/>
    <lineage>
        <taxon>Bacteria</taxon>
        <taxon>Pseudomonadati</taxon>
        <taxon>Pseudomonadota</taxon>
        <taxon>Alphaproteobacteria</taxon>
        <taxon>Acetobacterales</taxon>
        <taxon>Roseomonadaceae</taxon>
        <taxon>Muricoccus</taxon>
    </lineage>
</organism>
<dbReference type="Pfam" id="PF01315">
    <property type="entry name" value="Ald_Xan_dh_C"/>
    <property type="match status" value="1"/>
</dbReference>
<dbReference type="PANTHER" id="PTHR11908">
    <property type="entry name" value="XANTHINE DEHYDROGENASE"/>
    <property type="match status" value="1"/>
</dbReference>
<comment type="caution">
    <text evidence="4">The sequence shown here is derived from an EMBL/GenBank/DDBJ whole genome shotgun (WGS) entry which is preliminary data.</text>
</comment>
<dbReference type="SUPFAM" id="SSF54665">
    <property type="entry name" value="CO dehydrogenase molybdoprotein N-domain-like"/>
    <property type="match status" value="1"/>
</dbReference>
<keyword evidence="5" id="KW-1185">Reference proteome</keyword>
<proteinExistence type="predicted"/>